<dbReference type="PROSITE" id="PS51007">
    <property type="entry name" value="CYTC"/>
    <property type="match status" value="2"/>
</dbReference>
<dbReference type="PANTHER" id="PTHR30600:SF10">
    <property type="entry name" value="BLL6722 PROTEIN"/>
    <property type="match status" value="1"/>
</dbReference>
<keyword evidence="9" id="KW-0575">Peroxidase</keyword>
<feature type="domain" description="Cytochrome c" evidence="8">
    <location>
        <begin position="458"/>
        <end position="600"/>
    </location>
</feature>
<evidence type="ECO:0000256" key="3">
    <source>
        <dbReference type="ARBA" id="ARBA00022723"/>
    </source>
</evidence>
<keyword evidence="6 7" id="KW-0408">Iron</keyword>
<proteinExistence type="predicted"/>
<name>A0ABU3GMM2_9SPHI</name>
<keyword evidence="10" id="KW-1185">Reference proteome</keyword>
<keyword evidence="2 7" id="KW-0349">Heme</keyword>
<dbReference type="GO" id="GO:0004130">
    <property type="term" value="F:cytochrome-c peroxidase activity"/>
    <property type="evidence" value="ECO:0007669"/>
    <property type="project" value="UniProtKB-EC"/>
</dbReference>
<keyword evidence="4" id="KW-0732">Signal</keyword>
<evidence type="ECO:0000256" key="4">
    <source>
        <dbReference type="ARBA" id="ARBA00022729"/>
    </source>
</evidence>
<reference evidence="10" key="1">
    <citation type="submission" date="2023-07" db="EMBL/GenBank/DDBJ databases">
        <title>Functional and genomic diversity of the sorghum phyllosphere microbiome.</title>
        <authorList>
            <person name="Shade A."/>
        </authorList>
    </citation>
    <scope>NUCLEOTIDE SEQUENCE [LARGE SCALE GENOMIC DNA]</scope>
    <source>
        <strain evidence="10">SORGH_AS_0422</strain>
    </source>
</reference>
<evidence type="ECO:0000256" key="7">
    <source>
        <dbReference type="PROSITE-ProRule" id="PRU00433"/>
    </source>
</evidence>
<evidence type="ECO:0000256" key="5">
    <source>
        <dbReference type="ARBA" id="ARBA00023002"/>
    </source>
</evidence>
<dbReference type="Gene3D" id="1.10.760.10">
    <property type="entry name" value="Cytochrome c-like domain"/>
    <property type="match status" value="2"/>
</dbReference>
<evidence type="ECO:0000313" key="10">
    <source>
        <dbReference type="Proteomes" id="UP001258315"/>
    </source>
</evidence>
<dbReference type="Gene3D" id="1.20.1420.20">
    <property type="entry name" value="M75 peptidase, HXXE motif"/>
    <property type="match status" value="1"/>
</dbReference>
<evidence type="ECO:0000256" key="1">
    <source>
        <dbReference type="ARBA" id="ARBA00004196"/>
    </source>
</evidence>
<dbReference type="InterPro" id="IPR009056">
    <property type="entry name" value="Cyt_c-like_dom"/>
</dbReference>
<keyword evidence="5 9" id="KW-0560">Oxidoreductase</keyword>
<dbReference type="InterPro" id="IPR036909">
    <property type="entry name" value="Cyt_c-like_dom_sf"/>
</dbReference>
<evidence type="ECO:0000256" key="6">
    <source>
        <dbReference type="ARBA" id="ARBA00023004"/>
    </source>
</evidence>
<dbReference type="PANTHER" id="PTHR30600">
    <property type="entry name" value="CYTOCHROME C PEROXIDASE-RELATED"/>
    <property type="match status" value="1"/>
</dbReference>
<gene>
    <name evidence="9" type="ORF">QE417_000064</name>
</gene>
<protein>
    <submittedName>
        <fullName evidence="9">Cytochrome c peroxidase</fullName>
        <ecNumber evidence="9">1.11.1.5</ecNumber>
    </submittedName>
</protein>
<dbReference type="EMBL" id="JAVLVU010000001">
    <property type="protein sequence ID" value="MDT3400992.1"/>
    <property type="molecule type" value="Genomic_DNA"/>
</dbReference>
<dbReference type="InterPro" id="IPR051395">
    <property type="entry name" value="Cytochrome_c_Peroxidase/MauG"/>
</dbReference>
<dbReference type="Proteomes" id="UP001258315">
    <property type="component" value="Unassembled WGS sequence"/>
</dbReference>
<feature type="domain" description="Cytochrome c" evidence="8">
    <location>
        <begin position="302"/>
        <end position="439"/>
    </location>
</feature>
<evidence type="ECO:0000313" key="9">
    <source>
        <dbReference type="EMBL" id="MDT3400992.1"/>
    </source>
</evidence>
<dbReference type="RefSeq" id="WP_311946758.1">
    <property type="nucleotide sequence ID" value="NZ_JAVLVU010000001.1"/>
</dbReference>
<organism evidence="9 10">
    <name type="scientific">Mucilaginibacter terrae</name>
    <dbReference type="NCBI Taxonomy" id="1955052"/>
    <lineage>
        <taxon>Bacteria</taxon>
        <taxon>Pseudomonadati</taxon>
        <taxon>Bacteroidota</taxon>
        <taxon>Sphingobacteriia</taxon>
        <taxon>Sphingobacteriales</taxon>
        <taxon>Sphingobacteriaceae</taxon>
        <taxon>Mucilaginibacter</taxon>
    </lineage>
</organism>
<evidence type="ECO:0000256" key="2">
    <source>
        <dbReference type="ARBA" id="ARBA00022617"/>
    </source>
</evidence>
<comment type="subcellular location">
    <subcellularLocation>
        <location evidence="1">Cell envelope</location>
    </subcellularLocation>
</comment>
<keyword evidence="3 7" id="KW-0479">Metal-binding</keyword>
<comment type="caution">
    <text evidence="9">The sequence shown here is derived from an EMBL/GenBank/DDBJ whole genome shotgun (WGS) entry which is preliminary data.</text>
</comment>
<dbReference type="SUPFAM" id="SSF46626">
    <property type="entry name" value="Cytochrome c"/>
    <property type="match status" value="2"/>
</dbReference>
<dbReference type="EC" id="1.11.1.5" evidence="9"/>
<dbReference type="Pfam" id="PF03150">
    <property type="entry name" value="CCP_MauG"/>
    <property type="match status" value="1"/>
</dbReference>
<evidence type="ECO:0000259" key="8">
    <source>
        <dbReference type="PROSITE" id="PS51007"/>
    </source>
</evidence>
<accession>A0ABU3GMM2</accession>
<sequence length="607" mass="68375">MKWRALLILAFMSGMIALLSFSVLESHDVGASRAVGLFRKDAGLFSASASELYEAVKAIDENSSTIVNAKEHLKACRFRYKALSYFTCYFFPSETNGFNAAAKMEVEEPELELVEPMGLQQIEALLFDADVLSHKTELVAQTEALYTSAKGMPALLYQFKANDRQVLESVRIELIRMGALYITGYDAPLLKTGITETLISTDKINEVLLPYLQHGRNTGDILKKQLNASIHYLSSHQDFNSFNRMEYLVKFLLPMQEQLGMFIKQQNLELNTSAYLNYQSRNMFDRRFLKAFNSVPGLQEQQLASLGKKLFFDMALSGNMKVSCATCHQPGKYFTDGIIKSPALIKDSILKRNTPTLLYAGRQHSQFWDGRSISVVDQVKDVVFNPLEMGSVMGQVVKRVKQNRTYRQSFRSLFPGKNSDRQLLDGIAVSIAAYIAKLEPMDSPFDKYINGNRTAMTTAQIKGFNLFMGKAQCATCHFVPYFNSLTPPFYDHSEMEILGTPGNDDLTHPVNDKDLGRFNLYQIRYYQQAFKTPTIRNAAKTAPYMHNGAFKTLQNVIDFYIKGGGKGIGLKTREQTLSSEPLNLTREESDQIIQFINSLTDASPANI</sequence>
<dbReference type="InterPro" id="IPR004852">
    <property type="entry name" value="Di-haem_cyt_c_peroxidsae"/>
</dbReference>
<dbReference type="InterPro" id="IPR038352">
    <property type="entry name" value="Imelysin_sf"/>
</dbReference>